<feature type="domain" description="GP-PDE" evidence="1">
    <location>
        <begin position="2"/>
        <end position="226"/>
    </location>
</feature>
<dbReference type="Gene3D" id="3.20.20.190">
    <property type="entry name" value="Phosphatidylinositol (PI) phosphodiesterase"/>
    <property type="match status" value="1"/>
</dbReference>
<keyword evidence="3" id="KW-1185">Reference proteome</keyword>
<dbReference type="InterPro" id="IPR030395">
    <property type="entry name" value="GP_PDE_dom"/>
</dbReference>
<reference evidence="2" key="1">
    <citation type="submission" date="2023-06" db="EMBL/GenBank/DDBJ databases">
        <title>Genomic of Agaribacillus aureum.</title>
        <authorList>
            <person name="Wang G."/>
        </authorList>
    </citation>
    <scope>NUCLEOTIDE SEQUENCE</scope>
    <source>
        <strain evidence="2">BMA12</strain>
    </source>
</reference>
<dbReference type="InterPro" id="IPR017946">
    <property type="entry name" value="PLC-like_Pdiesterase_TIM-brl"/>
</dbReference>
<organism evidence="2 3">
    <name type="scientific">Agaribacillus aureus</name>
    <dbReference type="NCBI Taxonomy" id="3051825"/>
    <lineage>
        <taxon>Bacteria</taxon>
        <taxon>Pseudomonadati</taxon>
        <taxon>Bacteroidota</taxon>
        <taxon>Cytophagia</taxon>
        <taxon>Cytophagales</taxon>
        <taxon>Splendidivirgaceae</taxon>
        <taxon>Agaribacillus</taxon>
    </lineage>
</organism>
<accession>A0ABT8LHB9</accession>
<dbReference type="Pfam" id="PF03009">
    <property type="entry name" value="GDPD"/>
    <property type="match status" value="1"/>
</dbReference>
<dbReference type="PANTHER" id="PTHR46211">
    <property type="entry name" value="GLYCEROPHOSPHORYL DIESTER PHOSPHODIESTERASE"/>
    <property type="match status" value="1"/>
</dbReference>
<evidence type="ECO:0000313" key="3">
    <source>
        <dbReference type="Proteomes" id="UP001172083"/>
    </source>
</evidence>
<evidence type="ECO:0000313" key="2">
    <source>
        <dbReference type="EMBL" id="MDN5216416.1"/>
    </source>
</evidence>
<dbReference type="RefSeq" id="WP_346761755.1">
    <property type="nucleotide sequence ID" value="NZ_JAUJEB010000009.1"/>
</dbReference>
<gene>
    <name evidence="2" type="ORF">QQ020_30390</name>
</gene>
<dbReference type="PANTHER" id="PTHR46211:SF1">
    <property type="entry name" value="GLYCEROPHOSPHODIESTER PHOSPHODIESTERASE, CYTOPLASMIC"/>
    <property type="match status" value="1"/>
</dbReference>
<protein>
    <submittedName>
        <fullName evidence="2">Glycerophosphodiester phosphodiesterase family protein</fullName>
    </submittedName>
</protein>
<dbReference type="Proteomes" id="UP001172083">
    <property type="component" value="Unassembled WGS sequence"/>
</dbReference>
<comment type="caution">
    <text evidence="2">The sequence shown here is derived from an EMBL/GenBank/DDBJ whole genome shotgun (WGS) entry which is preliminary data.</text>
</comment>
<name>A0ABT8LHB9_9BACT</name>
<dbReference type="EMBL" id="JAUJEB010000009">
    <property type="protein sequence ID" value="MDN5216416.1"/>
    <property type="molecule type" value="Genomic_DNA"/>
</dbReference>
<dbReference type="SUPFAM" id="SSF51695">
    <property type="entry name" value="PLC-like phosphodiesterases"/>
    <property type="match status" value="1"/>
</dbReference>
<dbReference type="PROSITE" id="PS51704">
    <property type="entry name" value="GP_PDE"/>
    <property type="match status" value="1"/>
</dbReference>
<proteinExistence type="predicted"/>
<sequence length="226" mass="25316">MFMKIGHRGAMGHAPENTLLSFSTALKMKVDMIELDVTLCQSGEAVVIHDDRLERTTDGNGYVKDHNLEDLKRLNAGKGEQIPTLVESLNFINRKVPTNIELKNGAVVPAVIKIVNQLVKEQGWSLDDFLISSFDHHALKAFKTHIPDIRIGVLLGIIPLDYAAMAKHLNAYAINPCIDFINQAFVEDAKMKGLKTFVWTVNYAEDIKRMQLLGVDGIFTNYPDRL</sequence>
<evidence type="ECO:0000259" key="1">
    <source>
        <dbReference type="PROSITE" id="PS51704"/>
    </source>
</evidence>